<feature type="non-terminal residue" evidence="3">
    <location>
        <position position="1"/>
    </location>
</feature>
<gene>
    <name evidence="3" type="ORF">S03H2_23599</name>
</gene>
<protein>
    <recommendedName>
        <fullName evidence="4">Methyltransferase type 11 domain-containing protein</fullName>
    </recommendedName>
</protein>
<dbReference type="Gene3D" id="3.40.50.11600">
    <property type="match status" value="1"/>
</dbReference>
<evidence type="ECO:0008006" key="4">
    <source>
        <dbReference type="Google" id="ProtNLM"/>
    </source>
</evidence>
<dbReference type="EMBL" id="BARU01012926">
    <property type="protein sequence ID" value="GAH31871.1"/>
    <property type="molecule type" value="Genomic_DNA"/>
</dbReference>
<proteinExistence type="predicted"/>
<dbReference type="InterPro" id="IPR016041">
    <property type="entry name" value="Ac-CoA_synth_d_su_TIM-brl"/>
</dbReference>
<comment type="caution">
    <text evidence="3">The sequence shown here is derived from an EMBL/GenBank/DDBJ whole genome shotgun (WGS) entry which is preliminary data.</text>
</comment>
<feature type="domain" description="CO dehydrogenase/acetyl-CoA synthase delta subunit TIM barrel" evidence="1">
    <location>
        <begin position="155"/>
        <end position="216"/>
    </location>
</feature>
<sequence length="216" mass="25085">PSDLKEGTLLYQTGSFSNMPVEANSQDLVISTFMLSELRPFEQQIFLRKAWNVLKPNGSLIIAAEFVPNGFWKLIFKIKRWRYKKKLRRLKLRSTFLLKWFFNYIEPIGFKINAKKDWKHGTIQALELKKDGDKGINGPGYYQPSPKRFKGVYSQLRIYRCIYTGQIDLVPIDPGIYKSGNPTESSPIIVTANYEFTYIKVMRDLKGIDAWVICVD</sequence>
<accession>X1EF11</accession>
<feature type="domain" description="Methyltransferase type 11" evidence="2">
    <location>
        <begin position="10"/>
        <end position="62"/>
    </location>
</feature>
<dbReference type="AlphaFoldDB" id="X1EF11"/>
<dbReference type="Gene3D" id="3.40.50.150">
    <property type="entry name" value="Vaccinia Virus protein VP39"/>
    <property type="match status" value="1"/>
</dbReference>
<dbReference type="Pfam" id="PF03599">
    <property type="entry name" value="CdhD"/>
    <property type="match status" value="1"/>
</dbReference>
<evidence type="ECO:0000259" key="1">
    <source>
        <dbReference type="Pfam" id="PF03599"/>
    </source>
</evidence>
<evidence type="ECO:0000313" key="3">
    <source>
        <dbReference type="EMBL" id="GAH31871.1"/>
    </source>
</evidence>
<dbReference type="InterPro" id="IPR013216">
    <property type="entry name" value="Methyltransf_11"/>
</dbReference>
<dbReference type="SUPFAM" id="SSF53335">
    <property type="entry name" value="S-adenosyl-L-methionine-dependent methyltransferases"/>
    <property type="match status" value="1"/>
</dbReference>
<organism evidence="3">
    <name type="scientific">marine sediment metagenome</name>
    <dbReference type="NCBI Taxonomy" id="412755"/>
    <lineage>
        <taxon>unclassified sequences</taxon>
        <taxon>metagenomes</taxon>
        <taxon>ecological metagenomes</taxon>
    </lineage>
</organism>
<evidence type="ECO:0000259" key="2">
    <source>
        <dbReference type="Pfam" id="PF08241"/>
    </source>
</evidence>
<reference evidence="3" key="1">
    <citation type="journal article" date="2014" name="Front. Microbiol.">
        <title>High frequency of phylogenetically diverse reductive dehalogenase-homologous genes in deep subseafloor sedimentary metagenomes.</title>
        <authorList>
            <person name="Kawai M."/>
            <person name="Futagami T."/>
            <person name="Toyoda A."/>
            <person name="Takaki Y."/>
            <person name="Nishi S."/>
            <person name="Hori S."/>
            <person name="Arai W."/>
            <person name="Tsubouchi T."/>
            <person name="Morono Y."/>
            <person name="Uchiyama I."/>
            <person name="Ito T."/>
            <person name="Fujiyama A."/>
            <person name="Inagaki F."/>
            <person name="Takami H."/>
        </authorList>
    </citation>
    <scope>NUCLEOTIDE SEQUENCE</scope>
    <source>
        <strain evidence="3">Expedition CK06-06</strain>
    </source>
</reference>
<dbReference type="GO" id="GO:0008757">
    <property type="term" value="F:S-adenosylmethionine-dependent methyltransferase activity"/>
    <property type="evidence" value="ECO:0007669"/>
    <property type="project" value="InterPro"/>
</dbReference>
<dbReference type="InterPro" id="IPR029063">
    <property type="entry name" value="SAM-dependent_MTases_sf"/>
</dbReference>
<name>X1EF11_9ZZZZ</name>
<dbReference type="Pfam" id="PF08241">
    <property type="entry name" value="Methyltransf_11"/>
    <property type="match status" value="1"/>
</dbReference>